<evidence type="ECO:0000256" key="2">
    <source>
        <dbReference type="ARBA" id="ARBA00023015"/>
    </source>
</evidence>
<dbReference type="InterPro" id="IPR013324">
    <property type="entry name" value="RNA_pol_sigma_r3/r4-like"/>
</dbReference>
<comment type="similarity">
    <text evidence="1">Belongs to the sigma-70 factor family. ECF subfamily.</text>
</comment>
<dbReference type="EMBL" id="JJNZ01000017">
    <property type="protein sequence ID" value="KDC52223.1"/>
    <property type="molecule type" value="Genomic_DNA"/>
</dbReference>
<protein>
    <submittedName>
        <fullName evidence="7">RNA polymerase subunit sigma-24</fullName>
    </submittedName>
</protein>
<dbReference type="GO" id="GO:0016987">
    <property type="term" value="F:sigma factor activity"/>
    <property type="evidence" value="ECO:0007669"/>
    <property type="project" value="UniProtKB-KW"/>
</dbReference>
<keyword evidence="2" id="KW-0805">Transcription regulation</keyword>
<organism evidence="7 8">
    <name type="scientific">Pseudoalteromonas fuliginea</name>
    <dbReference type="NCBI Taxonomy" id="1872678"/>
    <lineage>
        <taxon>Bacteria</taxon>
        <taxon>Pseudomonadati</taxon>
        <taxon>Pseudomonadota</taxon>
        <taxon>Gammaproteobacteria</taxon>
        <taxon>Alteromonadales</taxon>
        <taxon>Pseudoalteromonadaceae</taxon>
        <taxon>Pseudoalteromonas</taxon>
    </lineage>
</organism>
<reference evidence="7 8" key="1">
    <citation type="submission" date="2014-04" db="EMBL/GenBank/DDBJ databases">
        <title>Pseudoalteromonas galatheae sp. nov., isolated from a deep-sea polychaete near Canal Concepcion, Chile.</title>
        <authorList>
            <person name="Machado H.R."/>
            <person name="Gram L."/>
            <person name="Vynne N.G."/>
        </authorList>
    </citation>
    <scope>NUCLEOTIDE SEQUENCE [LARGE SCALE GENOMIC DNA]</scope>
    <source>
        <strain evidence="7 8">KMM216</strain>
    </source>
</reference>
<dbReference type="AlphaFoldDB" id="A0ABD3YCC6"/>
<dbReference type="Proteomes" id="UP000027154">
    <property type="component" value="Unassembled WGS sequence"/>
</dbReference>
<sequence>MFLSRSSHSSVQLETNPHLKFWVIWSDYEKRVRACCYKWLYSDQDRVEDAMAQACEKALKVYIQDSSQIENMFAWLCRIAHNICMDIHRLNSKESDLVKQANSSSTQFYFTESQSQTLESEYERIHLYQKLMDAINDLPNDLKQVIQYKFIYEMEYSEIANQLQISQENARKRVQLARKKLSALQYV</sequence>
<dbReference type="Gene3D" id="1.10.1740.10">
    <property type="match status" value="1"/>
</dbReference>
<proteinExistence type="inferred from homology"/>
<keyword evidence="4" id="KW-0238">DNA-binding</keyword>
<keyword evidence="3" id="KW-0731">Sigma factor</keyword>
<evidence type="ECO:0000313" key="8">
    <source>
        <dbReference type="Proteomes" id="UP000027154"/>
    </source>
</evidence>
<evidence type="ECO:0000256" key="1">
    <source>
        <dbReference type="ARBA" id="ARBA00010641"/>
    </source>
</evidence>
<dbReference type="SUPFAM" id="SSF88946">
    <property type="entry name" value="Sigma2 domain of RNA polymerase sigma factors"/>
    <property type="match status" value="1"/>
</dbReference>
<dbReference type="CDD" id="cd06171">
    <property type="entry name" value="Sigma70_r4"/>
    <property type="match status" value="1"/>
</dbReference>
<feature type="domain" description="RNA polymerase sigma factor 70 region 4 type 2" evidence="6">
    <location>
        <begin position="129"/>
        <end position="181"/>
    </location>
</feature>
<gene>
    <name evidence="7" type="ORF">DC53_05855</name>
</gene>
<dbReference type="InterPro" id="IPR013325">
    <property type="entry name" value="RNA_pol_sigma_r2"/>
</dbReference>
<evidence type="ECO:0000313" key="7">
    <source>
        <dbReference type="EMBL" id="KDC52223.1"/>
    </source>
</evidence>
<dbReference type="InterPro" id="IPR013249">
    <property type="entry name" value="RNA_pol_sigma70_r4_t2"/>
</dbReference>
<dbReference type="GO" id="GO:0003677">
    <property type="term" value="F:DNA binding"/>
    <property type="evidence" value="ECO:0007669"/>
    <property type="project" value="UniProtKB-KW"/>
</dbReference>
<dbReference type="SUPFAM" id="SSF88659">
    <property type="entry name" value="Sigma3 and sigma4 domains of RNA polymerase sigma factors"/>
    <property type="match status" value="1"/>
</dbReference>
<name>A0ABD3YCC6_9GAMM</name>
<dbReference type="RefSeq" id="WP_007378995.1">
    <property type="nucleotide sequence ID" value="NZ_JJNZ01000017.1"/>
</dbReference>
<keyword evidence="5" id="KW-0804">Transcription</keyword>
<dbReference type="Gene3D" id="1.10.10.10">
    <property type="entry name" value="Winged helix-like DNA-binding domain superfamily/Winged helix DNA-binding domain"/>
    <property type="match status" value="1"/>
</dbReference>
<evidence type="ECO:0000256" key="5">
    <source>
        <dbReference type="ARBA" id="ARBA00023163"/>
    </source>
</evidence>
<dbReference type="PANTHER" id="PTHR43133">
    <property type="entry name" value="RNA POLYMERASE ECF-TYPE SIGMA FACTO"/>
    <property type="match status" value="1"/>
</dbReference>
<evidence type="ECO:0000256" key="3">
    <source>
        <dbReference type="ARBA" id="ARBA00023082"/>
    </source>
</evidence>
<dbReference type="NCBIfam" id="TIGR02937">
    <property type="entry name" value="sigma70-ECF"/>
    <property type="match status" value="1"/>
</dbReference>
<dbReference type="Pfam" id="PF08281">
    <property type="entry name" value="Sigma70_r4_2"/>
    <property type="match status" value="1"/>
</dbReference>
<dbReference type="PANTHER" id="PTHR43133:SF8">
    <property type="entry name" value="RNA POLYMERASE SIGMA FACTOR HI_1459-RELATED"/>
    <property type="match status" value="1"/>
</dbReference>
<dbReference type="InterPro" id="IPR039425">
    <property type="entry name" value="RNA_pol_sigma-70-like"/>
</dbReference>
<evidence type="ECO:0000259" key="6">
    <source>
        <dbReference type="Pfam" id="PF08281"/>
    </source>
</evidence>
<dbReference type="InterPro" id="IPR014284">
    <property type="entry name" value="RNA_pol_sigma-70_dom"/>
</dbReference>
<comment type="caution">
    <text evidence="7">The sequence shown here is derived from an EMBL/GenBank/DDBJ whole genome shotgun (WGS) entry which is preliminary data.</text>
</comment>
<accession>A0ABD3YCC6</accession>
<evidence type="ECO:0000256" key="4">
    <source>
        <dbReference type="ARBA" id="ARBA00023125"/>
    </source>
</evidence>
<dbReference type="InterPro" id="IPR036388">
    <property type="entry name" value="WH-like_DNA-bd_sf"/>
</dbReference>